<keyword evidence="2" id="KW-1185">Reference proteome</keyword>
<dbReference type="EnsemblPlants" id="AVESA.00010b.r2.5CG0903160.1">
    <property type="protein sequence ID" value="AVESA.00010b.r2.5CG0903160.1.CDS.1"/>
    <property type="gene ID" value="AVESA.00010b.r2.5CG0903160"/>
</dbReference>
<dbReference type="Proteomes" id="UP001732700">
    <property type="component" value="Chromosome 5C"/>
</dbReference>
<reference evidence="1" key="2">
    <citation type="submission" date="2025-09" db="UniProtKB">
        <authorList>
            <consortium name="EnsemblPlants"/>
        </authorList>
    </citation>
    <scope>IDENTIFICATION</scope>
</reference>
<evidence type="ECO:0000313" key="1">
    <source>
        <dbReference type="EnsemblPlants" id="AVESA.00010b.r2.5CG0903160.1.CDS.1"/>
    </source>
</evidence>
<organism evidence="1 2">
    <name type="scientific">Avena sativa</name>
    <name type="common">Oat</name>
    <dbReference type="NCBI Taxonomy" id="4498"/>
    <lineage>
        <taxon>Eukaryota</taxon>
        <taxon>Viridiplantae</taxon>
        <taxon>Streptophyta</taxon>
        <taxon>Embryophyta</taxon>
        <taxon>Tracheophyta</taxon>
        <taxon>Spermatophyta</taxon>
        <taxon>Magnoliopsida</taxon>
        <taxon>Liliopsida</taxon>
        <taxon>Poales</taxon>
        <taxon>Poaceae</taxon>
        <taxon>BOP clade</taxon>
        <taxon>Pooideae</taxon>
        <taxon>Poodae</taxon>
        <taxon>Poeae</taxon>
        <taxon>Poeae Chloroplast Group 1 (Aveneae type)</taxon>
        <taxon>Aveninae</taxon>
        <taxon>Avena</taxon>
    </lineage>
</organism>
<reference evidence="1" key="1">
    <citation type="submission" date="2021-05" db="EMBL/GenBank/DDBJ databases">
        <authorList>
            <person name="Scholz U."/>
            <person name="Mascher M."/>
            <person name="Fiebig A."/>
        </authorList>
    </citation>
    <scope>NUCLEOTIDE SEQUENCE [LARGE SCALE GENOMIC DNA]</scope>
</reference>
<accession>A0ACD5Y4I5</accession>
<evidence type="ECO:0000313" key="2">
    <source>
        <dbReference type="Proteomes" id="UP001732700"/>
    </source>
</evidence>
<name>A0ACD5Y4I5_AVESA</name>
<protein>
    <submittedName>
        <fullName evidence="1">Uncharacterized protein</fullName>
    </submittedName>
</protein>
<sequence>MAEIFGSAVASESVSRIFSILSPGNKSEHESAEDNAERLEFAVLKIHSVVAISEDWLILHQPLISWRSRLKRVAKEGDEILRAHRRRSTEERSQSEGAAARQSTSVRNRITRAATRFLPFRRGKEEDDPSPSEATVRRFERLATIADEFFRYVQLGGRPRTLKMVSLRVPMEPMLAGKTLEFSLRMGSRDAILVLHPCDGGEGEAGGPREIAMFLSYDDTAVWVKNVKLFVVFQLLENIDVLDMVMSALQLLPPQFGAACVTTRELVREVLPTLETSYSSASSVSMRCISTAWKCHRNSMDRGCDAASSGRPRLPLPIIRVDAVYFTDTMPQKDSSDMPATAGGLPLRLACHITPHLMPQRYSEHYEQIGQETLQELELLPQGTPTSACTGIRVVSGYIDVSVSGTRAFGATTEVGAVVPHRELLYSGFIAVVAGSNVEKWIWRELIRGWMIRRAVVPLVHQSSNSRFDALVSHKGGIFFQWEATFQSIARRLR</sequence>
<proteinExistence type="predicted"/>